<reference evidence="1 2" key="1">
    <citation type="journal article" date="2015" name="Int. J. Syst. Evol. Microbiol.">
        <title>Halomonas salicampi sp. nov., a halotolerant and alkalitolerant bacterium isolated from a saltern soil.</title>
        <authorList>
            <person name="Lee J.C."/>
            <person name="Kim Y.S."/>
            <person name="Yun B.S."/>
            <person name="Whang K.S."/>
        </authorList>
    </citation>
    <scope>NUCLEOTIDE SEQUENCE [LARGE SCALE GENOMIC DNA]</scope>
    <source>
        <strain evidence="1 2">BH103</strain>
    </source>
</reference>
<organism evidence="1 2">
    <name type="scientific">Vreelandella salicampi</name>
    <dbReference type="NCBI Taxonomy" id="1449798"/>
    <lineage>
        <taxon>Bacteria</taxon>
        <taxon>Pseudomonadati</taxon>
        <taxon>Pseudomonadota</taxon>
        <taxon>Gammaproteobacteria</taxon>
        <taxon>Oceanospirillales</taxon>
        <taxon>Halomonadaceae</taxon>
        <taxon>Vreelandella</taxon>
    </lineage>
</organism>
<protein>
    <submittedName>
        <fullName evidence="1">Uncharacterized protein</fullName>
    </submittedName>
</protein>
<keyword evidence="2" id="KW-1185">Reference proteome</keyword>
<comment type="caution">
    <text evidence="1">The sequence shown here is derived from an EMBL/GenBank/DDBJ whole genome shotgun (WGS) entry which is preliminary data.</text>
</comment>
<dbReference type="EMBL" id="JACCDF010000005">
    <property type="protein sequence ID" value="NYS60712.1"/>
    <property type="molecule type" value="Genomic_DNA"/>
</dbReference>
<gene>
    <name evidence="1" type="ORF">HZS81_08045</name>
</gene>
<dbReference type="AlphaFoldDB" id="A0A7Z0RUL7"/>
<name>A0A7Z0RUL7_9GAMM</name>
<evidence type="ECO:0000313" key="1">
    <source>
        <dbReference type="EMBL" id="NYS60712.1"/>
    </source>
</evidence>
<proteinExistence type="predicted"/>
<dbReference type="Proteomes" id="UP000586119">
    <property type="component" value="Unassembled WGS sequence"/>
</dbReference>
<dbReference type="RefSeq" id="WP_179930039.1">
    <property type="nucleotide sequence ID" value="NZ_JACCDF010000005.1"/>
</dbReference>
<sequence length="236" mass="26730">MAIRTAGYYWVMYGQEWEPGFWSDDHWALIGEQETVVDDDLSLIGPRIVPPNQHELFPLEKPSLMTASTKEEQISYIDDAKKRMEKHHAYPPTDNDWGLFCYTDASPGIGGGVGAFYWFSSREDVFSFICQVLPFHSSGHSYDNPHLKQRQLGVIVEAMRIGAISEAEGLSQLNKALVNVCQITWWGTLHSLTQGDSPFAREVVDAFEAQHMATIELPLTDAQRQEWLAFLSEYGL</sequence>
<accession>A0A7Z0RUL7</accession>
<evidence type="ECO:0000313" key="2">
    <source>
        <dbReference type="Proteomes" id="UP000586119"/>
    </source>
</evidence>